<evidence type="ECO:0000313" key="3">
    <source>
        <dbReference type="EMBL" id="RKJ92290.1"/>
    </source>
</evidence>
<name>A0A3A9I5S7_AERVE</name>
<evidence type="ECO:0000313" key="4">
    <source>
        <dbReference type="Proteomes" id="UP000281725"/>
    </source>
</evidence>
<proteinExistence type="predicted"/>
<comment type="caution">
    <text evidence="2">The sequence shown here is derived from an EMBL/GenBank/DDBJ whole genome shotgun (WGS) entry which is preliminary data.</text>
</comment>
<gene>
    <name evidence="3" type="ORF">D6R50_06375</name>
    <name evidence="2" type="ORF">D6R50_24095</name>
</gene>
<organism evidence="2 4">
    <name type="scientific">Aeromonas veronii</name>
    <dbReference type="NCBI Taxonomy" id="654"/>
    <lineage>
        <taxon>Bacteria</taxon>
        <taxon>Pseudomonadati</taxon>
        <taxon>Pseudomonadota</taxon>
        <taxon>Gammaproteobacteria</taxon>
        <taxon>Aeromonadales</taxon>
        <taxon>Aeromonadaceae</taxon>
        <taxon>Aeromonas</taxon>
    </lineage>
</organism>
<evidence type="ECO:0000259" key="1">
    <source>
        <dbReference type="Pfam" id="PF04606"/>
    </source>
</evidence>
<sequence>MRVFCRECGGKGKITKTQRFSADTSDSYCQCNDPECGHTWVIQHSFKHTLSPSARTTTQLALSLIKSLGPNGRKTLQQELQLEQ</sequence>
<dbReference type="InterPro" id="IPR007684">
    <property type="entry name" value="Znf_Ogr/Delta"/>
</dbReference>
<dbReference type="Proteomes" id="UP000281725">
    <property type="component" value="Unassembled WGS sequence"/>
</dbReference>
<feature type="domain" description="Zinc finger Ogr/Delta-type" evidence="1">
    <location>
        <begin position="5"/>
        <end position="50"/>
    </location>
</feature>
<dbReference type="EMBL" id="RAWX01000001">
    <property type="protein sequence ID" value="RKJ92290.1"/>
    <property type="molecule type" value="Genomic_DNA"/>
</dbReference>
<accession>A0A3A9I5S7</accession>
<evidence type="ECO:0000313" key="2">
    <source>
        <dbReference type="EMBL" id="RKJ83821.1"/>
    </source>
</evidence>
<dbReference type="RefSeq" id="WP_120414661.1">
    <property type="nucleotide sequence ID" value="NZ_RAWX01000001.1"/>
</dbReference>
<protein>
    <submittedName>
        <fullName evidence="2">Transcriptional regulator</fullName>
    </submittedName>
</protein>
<dbReference type="Pfam" id="PF04606">
    <property type="entry name" value="Ogr_Delta"/>
    <property type="match status" value="1"/>
</dbReference>
<dbReference type="EMBL" id="RAWX01000009">
    <property type="protein sequence ID" value="RKJ83821.1"/>
    <property type="molecule type" value="Genomic_DNA"/>
</dbReference>
<reference evidence="2 4" key="1">
    <citation type="submission" date="2018-09" db="EMBL/GenBank/DDBJ databases">
        <title>Genome sequencing of Aeromonas veronii MS-17-88.</title>
        <authorList>
            <person name="Tekedar H.C."/>
            <person name="Arick M.A."/>
            <person name="Hsu C.-Y."/>
            <person name="Thrash A."/>
            <person name="Karsi A."/>
            <person name="Lawrence M.L."/>
            <person name="Abdelhamed H."/>
        </authorList>
    </citation>
    <scope>NUCLEOTIDE SEQUENCE [LARGE SCALE GENOMIC DNA]</scope>
    <source>
        <strain evidence="2 4">MS 17-88</strain>
    </source>
</reference>
<dbReference type="AlphaFoldDB" id="A0A3A9I5S7"/>